<dbReference type="Gene3D" id="2.30.30.380">
    <property type="entry name" value="Zn-finger domain of Sec23/24"/>
    <property type="match status" value="1"/>
</dbReference>
<comment type="caution">
    <text evidence="8">The sequence shown here is derived from an EMBL/GenBank/DDBJ whole genome shotgun (WGS) entry which is preliminary data.</text>
</comment>
<dbReference type="GO" id="GO:0008270">
    <property type="term" value="F:zinc ion binding"/>
    <property type="evidence" value="ECO:0007669"/>
    <property type="project" value="UniProtKB-KW"/>
</dbReference>
<evidence type="ECO:0000256" key="1">
    <source>
        <dbReference type="ARBA" id="ARBA00022723"/>
    </source>
</evidence>
<dbReference type="Gene3D" id="1.10.8.10">
    <property type="entry name" value="DNA helicase RuvA subunit, C-terminal domain"/>
    <property type="match status" value="1"/>
</dbReference>
<reference evidence="8 9" key="1">
    <citation type="journal article" date="2022" name="Nat. Ecol. Evol.">
        <title>A masculinizing supergene underlies an exaggerated male reproductive morph in a spider.</title>
        <authorList>
            <person name="Hendrickx F."/>
            <person name="De Corte Z."/>
            <person name="Sonet G."/>
            <person name="Van Belleghem S.M."/>
            <person name="Kostlbacher S."/>
            <person name="Vangestel C."/>
        </authorList>
    </citation>
    <scope>NUCLEOTIDE SEQUENCE [LARGE SCALE GENOMIC DNA]</scope>
    <source>
        <strain evidence="8">W744_W776</strain>
    </source>
</reference>
<dbReference type="PROSITE" id="PS50199">
    <property type="entry name" value="ZF_RANBP2_2"/>
    <property type="match status" value="1"/>
</dbReference>
<dbReference type="SMART" id="SM00547">
    <property type="entry name" value="ZnF_RBZ"/>
    <property type="match status" value="1"/>
</dbReference>
<proteinExistence type="predicted"/>
<evidence type="ECO:0000313" key="9">
    <source>
        <dbReference type="Proteomes" id="UP000827092"/>
    </source>
</evidence>
<evidence type="ECO:0000256" key="6">
    <source>
        <dbReference type="SAM" id="MobiDB-lite"/>
    </source>
</evidence>
<evidence type="ECO:0000259" key="7">
    <source>
        <dbReference type="PROSITE" id="PS50199"/>
    </source>
</evidence>
<protein>
    <recommendedName>
        <fullName evidence="7">RanBP2-type domain-containing protein</fullName>
    </recommendedName>
</protein>
<keyword evidence="2 4" id="KW-0863">Zinc-finger</keyword>
<evidence type="ECO:0000313" key="8">
    <source>
        <dbReference type="EMBL" id="KAG8192975.1"/>
    </source>
</evidence>
<keyword evidence="9" id="KW-1185">Reference proteome</keyword>
<feature type="region of interest" description="Disordered" evidence="6">
    <location>
        <begin position="302"/>
        <end position="322"/>
    </location>
</feature>
<evidence type="ECO:0000256" key="3">
    <source>
        <dbReference type="ARBA" id="ARBA00022833"/>
    </source>
</evidence>
<dbReference type="EMBL" id="JAFNEN010000132">
    <property type="protein sequence ID" value="KAG8192975.1"/>
    <property type="molecule type" value="Genomic_DNA"/>
</dbReference>
<keyword evidence="1" id="KW-0479">Metal-binding</keyword>
<dbReference type="SUPFAM" id="SSF90209">
    <property type="entry name" value="Ran binding protein zinc finger-like"/>
    <property type="match status" value="1"/>
</dbReference>
<dbReference type="InterPro" id="IPR001876">
    <property type="entry name" value="Znf_RanBP2"/>
</dbReference>
<dbReference type="AlphaFoldDB" id="A0AAV6V8B9"/>
<evidence type="ECO:0000256" key="2">
    <source>
        <dbReference type="ARBA" id="ARBA00022771"/>
    </source>
</evidence>
<evidence type="ECO:0000256" key="5">
    <source>
        <dbReference type="SAM" id="Coils"/>
    </source>
</evidence>
<dbReference type="PROSITE" id="PS01358">
    <property type="entry name" value="ZF_RANBP2_1"/>
    <property type="match status" value="1"/>
</dbReference>
<sequence length="607" mass="68871">MASRNIANMHLFLEMKKKFPDLPEDTLRNYVLLYAEDQSKCVSMLQKERKISFHSSKKFPEHRLSENKPRNKKYQTMKIDSGRFKDSSTSNALFIQNNIGPETMLNDSDKSRLLLQKQINTSDISTRSTINLPLKPSNLNTPVMCEAKSAPVLSDQNNKPFRNMYQEPTSSQISEPTNRMMFSTTKEHTVGIPKENKDSYENPRHAVQLSITPSFPFPQQQMSVYTSAVSTANPQTSKAGRHSTSLNFRLQPHSADSYPVEISTVPTNVANPCDFNNFGSHLQISVGAQGATFTALRLQRPQPSTRVNVTPSSSQSQDSKVYKFSTTELRQVSEPSGANANQENFGNPVSRLAAEDGYQSGCTQISSLQPRIEDPSENFASQFNGFQESPDYVEAVKKHQLARLDLVREELKKERTACSNLKSEVNRFEQEIVRRQQNKSSFSYVELLKKIKEENRKLRIECNCLLMEYDIISKGQIPVGMTDEDFYSNIFTGPNDGLELNSSESSKETVSSRIRNLSVEEEDESNRWKCNKCTFANHPALEKCEMCELPKNTGYVEFVPKNYSTSSHLKIVPSNDVPQRRAVGSVQISVTRRRPNFQLKLTHRIPR</sequence>
<organism evidence="8 9">
    <name type="scientific">Oedothorax gibbosus</name>
    <dbReference type="NCBI Taxonomy" id="931172"/>
    <lineage>
        <taxon>Eukaryota</taxon>
        <taxon>Metazoa</taxon>
        <taxon>Ecdysozoa</taxon>
        <taxon>Arthropoda</taxon>
        <taxon>Chelicerata</taxon>
        <taxon>Arachnida</taxon>
        <taxon>Araneae</taxon>
        <taxon>Araneomorphae</taxon>
        <taxon>Entelegynae</taxon>
        <taxon>Araneoidea</taxon>
        <taxon>Linyphiidae</taxon>
        <taxon>Erigoninae</taxon>
        <taxon>Oedothorax</taxon>
    </lineage>
</organism>
<accession>A0AAV6V8B9</accession>
<evidence type="ECO:0000256" key="4">
    <source>
        <dbReference type="PROSITE-ProRule" id="PRU00322"/>
    </source>
</evidence>
<gene>
    <name evidence="8" type="ORF">JTE90_028097</name>
</gene>
<dbReference type="Proteomes" id="UP000827092">
    <property type="component" value="Unassembled WGS sequence"/>
</dbReference>
<feature type="coiled-coil region" evidence="5">
    <location>
        <begin position="404"/>
        <end position="468"/>
    </location>
</feature>
<dbReference type="PANTHER" id="PTHR46253:SF1">
    <property type="entry name" value="TAB2"/>
    <property type="match status" value="1"/>
</dbReference>
<dbReference type="InterPro" id="IPR036443">
    <property type="entry name" value="Znf_RanBP2_sf"/>
</dbReference>
<dbReference type="PANTHER" id="PTHR46253">
    <property type="entry name" value="TGF-BETA-ACTIVATED KINASE 1 AND MAP3K7-BINDING PROTEIN TAB"/>
    <property type="match status" value="1"/>
</dbReference>
<name>A0AAV6V8B9_9ARAC</name>
<keyword evidence="3" id="KW-0862">Zinc</keyword>
<feature type="domain" description="RanBP2-type" evidence="7">
    <location>
        <begin position="524"/>
        <end position="553"/>
    </location>
</feature>
<keyword evidence="5" id="KW-0175">Coiled coil</keyword>